<dbReference type="EMBL" id="JBJJXI010000103">
    <property type="protein sequence ID" value="KAL3392577.1"/>
    <property type="molecule type" value="Genomic_DNA"/>
</dbReference>
<reference evidence="2 3" key="1">
    <citation type="journal article" date="2024" name="bioRxiv">
        <title>A reference genome for Trichogramma kaykai: A tiny desert-dwelling parasitoid wasp with competing sex-ratio distorters.</title>
        <authorList>
            <person name="Culotta J."/>
            <person name="Lindsey A.R."/>
        </authorList>
    </citation>
    <scope>NUCLEOTIDE SEQUENCE [LARGE SCALE GENOMIC DNA]</scope>
    <source>
        <strain evidence="2 3">KSX58</strain>
    </source>
</reference>
<organism evidence="2 3">
    <name type="scientific">Trichogramma kaykai</name>
    <dbReference type="NCBI Taxonomy" id="54128"/>
    <lineage>
        <taxon>Eukaryota</taxon>
        <taxon>Metazoa</taxon>
        <taxon>Ecdysozoa</taxon>
        <taxon>Arthropoda</taxon>
        <taxon>Hexapoda</taxon>
        <taxon>Insecta</taxon>
        <taxon>Pterygota</taxon>
        <taxon>Neoptera</taxon>
        <taxon>Endopterygota</taxon>
        <taxon>Hymenoptera</taxon>
        <taxon>Apocrita</taxon>
        <taxon>Proctotrupomorpha</taxon>
        <taxon>Chalcidoidea</taxon>
        <taxon>Trichogrammatidae</taxon>
        <taxon>Trichogramma</taxon>
    </lineage>
</organism>
<comment type="caution">
    <text evidence="2">The sequence shown here is derived from an EMBL/GenBank/DDBJ whole genome shotgun (WGS) entry which is preliminary data.</text>
</comment>
<feature type="compositionally biased region" description="Basic and acidic residues" evidence="1">
    <location>
        <begin position="280"/>
        <end position="297"/>
    </location>
</feature>
<keyword evidence="3" id="KW-1185">Reference proteome</keyword>
<evidence type="ECO:0000313" key="3">
    <source>
        <dbReference type="Proteomes" id="UP001627154"/>
    </source>
</evidence>
<evidence type="ECO:0000313" key="2">
    <source>
        <dbReference type="EMBL" id="KAL3392577.1"/>
    </source>
</evidence>
<feature type="region of interest" description="Disordered" evidence="1">
    <location>
        <begin position="272"/>
        <end position="297"/>
    </location>
</feature>
<protein>
    <submittedName>
        <fullName evidence="2">Uncharacterized protein</fullName>
    </submittedName>
</protein>
<feature type="region of interest" description="Disordered" evidence="1">
    <location>
        <begin position="1"/>
        <end position="67"/>
    </location>
</feature>
<sequence>MDPLNINDRNHFANPMYNSPGGNDGNYENGKRDQPPLDPVYVNDGNHFANPMYNSPGGNDGNYENRNRDEPLLDPVYVNDGNHENGYGPVINPPRVNGDNYGHHENGHDPAFGIHDNDEIPERDRPLDPADPYGFLKHYHERTYARFVRNNCVFEPAYREEREWYSRIGEEEKETYIGCGIKTDTSNWELAKKRTDTLFLRDIARFIWRKKLDNRALQLLNGQVELGGNRSPKQLVQPRLLEHYYRLYNDFLNTSPLYRNLSQYKKDEKLGEANSTLTDTMRDARRDTKLKMRTERH</sequence>
<accession>A0ABD2WJ37</accession>
<gene>
    <name evidence="2" type="ORF">TKK_012892</name>
</gene>
<dbReference type="Proteomes" id="UP001627154">
    <property type="component" value="Unassembled WGS sequence"/>
</dbReference>
<name>A0ABD2WJ37_9HYME</name>
<dbReference type="AlphaFoldDB" id="A0ABD2WJ37"/>
<proteinExistence type="predicted"/>
<evidence type="ECO:0000256" key="1">
    <source>
        <dbReference type="SAM" id="MobiDB-lite"/>
    </source>
</evidence>